<comment type="caution">
    <text evidence="7">The sequence shown here is derived from an EMBL/GenBank/DDBJ whole genome shotgun (WGS) entry which is preliminary data.</text>
</comment>
<evidence type="ECO:0000256" key="2">
    <source>
        <dbReference type="ARBA" id="ARBA00010961"/>
    </source>
</evidence>
<gene>
    <name evidence="7" type="ORF">T472_0207975</name>
</gene>
<dbReference type="Proteomes" id="UP000017747">
    <property type="component" value="Unassembled WGS sequence"/>
</dbReference>
<dbReference type="Pfam" id="PF00872">
    <property type="entry name" value="Transposase_mut"/>
    <property type="match status" value="1"/>
</dbReference>
<proteinExistence type="inferred from homology"/>
<dbReference type="PANTHER" id="PTHR33217">
    <property type="entry name" value="TRANSPOSASE FOR INSERTION SEQUENCE ELEMENT IS1081"/>
    <property type="match status" value="1"/>
</dbReference>
<keyword evidence="4 6" id="KW-0238">DNA-binding</keyword>
<keyword evidence="8" id="KW-1185">Reference proteome</keyword>
<dbReference type="EMBL" id="AXUN02000149">
    <property type="protein sequence ID" value="ETA81163.1"/>
    <property type="molecule type" value="Genomic_DNA"/>
</dbReference>
<organism evidence="7 8">
    <name type="scientific">Youngiibacter fragilis 232.1</name>
    <dbReference type="NCBI Taxonomy" id="994573"/>
    <lineage>
        <taxon>Bacteria</taxon>
        <taxon>Bacillati</taxon>
        <taxon>Bacillota</taxon>
        <taxon>Clostridia</taxon>
        <taxon>Eubacteriales</taxon>
        <taxon>Clostridiaceae</taxon>
        <taxon>Youngiibacter</taxon>
    </lineage>
</organism>
<keyword evidence="3 6" id="KW-0815">Transposition</keyword>
<evidence type="ECO:0000256" key="3">
    <source>
        <dbReference type="ARBA" id="ARBA00022578"/>
    </source>
</evidence>
<evidence type="ECO:0000256" key="5">
    <source>
        <dbReference type="ARBA" id="ARBA00023172"/>
    </source>
</evidence>
<dbReference type="InterPro" id="IPR001207">
    <property type="entry name" value="Transposase_mutator"/>
</dbReference>
<keyword evidence="6" id="KW-0814">Transposable element</keyword>
<keyword evidence="5 6" id="KW-0233">DNA recombination</keyword>
<dbReference type="AlphaFoldDB" id="V7I5M8"/>
<evidence type="ECO:0000313" key="8">
    <source>
        <dbReference type="Proteomes" id="UP000017747"/>
    </source>
</evidence>
<evidence type="ECO:0000256" key="1">
    <source>
        <dbReference type="ARBA" id="ARBA00002190"/>
    </source>
</evidence>
<dbReference type="PATRIC" id="fig|994573.3.peg.1481"/>
<accession>V7I5M8</accession>
<name>V7I5M8_9CLOT</name>
<dbReference type="GO" id="GO:0006313">
    <property type="term" value="P:DNA transposition"/>
    <property type="evidence" value="ECO:0007669"/>
    <property type="project" value="UniProtKB-UniRule"/>
</dbReference>
<dbReference type="GO" id="GO:0004803">
    <property type="term" value="F:transposase activity"/>
    <property type="evidence" value="ECO:0007669"/>
    <property type="project" value="UniProtKB-UniRule"/>
</dbReference>
<evidence type="ECO:0000256" key="6">
    <source>
        <dbReference type="RuleBase" id="RU365089"/>
    </source>
</evidence>
<feature type="non-terminal residue" evidence="7">
    <location>
        <position position="1"/>
    </location>
</feature>
<dbReference type="RefSeq" id="WP_023863494.1">
    <property type="nucleotide sequence ID" value="NZ_AXUN02000149.1"/>
</dbReference>
<reference evidence="7 8" key="1">
    <citation type="journal article" date="2014" name="Genome Announc.">
        <title>Genome Sequence of Youngiibacter fragilis, the Type Strain of the Genus Youngiibacter.</title>
        <authorList>
            <person name="Wawrik C.B."/>
            <person name="Callaghan A.V."/>
            <person name="Stamps B.W."/>
            <person name="Wawrik B."/>
        </authorList>
    </citation>
    <scope>NUCLEOTIDE SEQUENCE [LARGE SCALE GENOMIC DNA]</scope>
    <source>
        <strain evidence="7 8">232.1</strain>
    </source>
</reference>
<dbReference type="eggNOG" id="COG3328">
    <property type="taxonomic scope" value="Bacteria"/>
</dbReference>
<dbReference type="PANTHER" id="PTHR33217:SF7">
    <property type="entry name" value="TRANSPOSASE FOR INSERTION SEQUENCE ELEMENT IS1081"/>
    <property type="match status" value="1"/>
</dbReference>
<protein>
    <recommendedName>
        <fullName evidence="6">Mutator family transposase</fullName>
    </recommendedName>
</protein>
<sequence>RGLRGVDLVVSDDHKGLVKALRRNFQGSSWQRCQTHFIRNILSASPKGLQGELKTRIQAILHAPDMGTARLLLMRVLEEYEEKAPKAMRILEEGFDDAVAILSLPEKYRKRLRTTNSVERLNEEIRRRERVIRIFPSRESAVRLLGAVLLEIDNKWAGGRKYLDMDEYYEYLSQQQSRSSPKIYCL</sequence>
<comment type="similarity">
    <text evidence="2 6">Belongs to the transposase mutator family.</text>
</comment>
<evidence type="ECO:0000313" key="7">
    <source>
        <dbReference type="EMBL" id="ETA81163.1"/>
    </source>
</evidence>
<comment type="function">
    <text evidence="1 6">Required for the transposition of the insertion element.</text>
</comment>
<dbReference type="GO" id="GO:0003677">
    <property type="term" value="F:DNA binding"/>
    <property type="evidence" value="ECO:0007669"/>
    <property type="project" value="UniProtKB-UniRule"/>
</dbReference>
<evidence type="ECO:0000256" key="4">
    <source>
        <dbReference type="ARBA" id="ARBA00023125"/>
    </source>
</evidence>